<evidence type="ECO:0000259" key="9">
    <source>
        <dbReference type="Pfam" id="PF00275"/>
    </source>
</evidence>
<keyword evidence="5 8" id="KW-0808">Transferase</keyword>
<comment type="caution">
    <text evidence="8">Lacks conserved residue(s) required for the propagation of feature annotation.</text>
</comment>
<evidence type="ECO:0000313" key="10">
    <source>
        <dbReference type="EMBL" id="AXJ00788.1"/>
    </source>
</evidence>
<comment type="pathway">
    <text evidence="1 8">Metabolic intermediate biosynthesis; chorismate biosynthesis; chorismate from D-erythrose 4-phosphate and phosphoenolpyruvate: step 6/7.</text>
</comment>
<dbReference type="Proteomes" id="UP000254808">
    <property type="component" value="Chromosome"/>
</dbReference>
<dbReference type="FunFam" id="3.65.10.10:FF:000005">
    <property type="entry name" value="3-phosphoshikimate 1-carboxyvinyltransferase"/>
    <property type="match status" value="1"/>
</dbReference>
<feature type="binding site" evidence="8">
    <location>
        <position position="360"/>
    </location>
    <ligand>
        <name>3-phosphoshikimate</name>
        <dbReference type="ChEBI" id="CHEBI:145989"/>
    </ligand>
</feature>
<dbReference type="Gene3D" id="3.65.10.10">
    <property type="entry name" value="Enolpyruvate transferase domain"/>
    <property type="match status" value="2"/>
</dbReference>
<keyword evidence="3 8" id="KW-0963">Cytoplasm</keyword>
<dbReference type="PROSITE" id="PS00104">
    <property type="entry name" value="EPSP_SYNTHASE_1"/>
    <property type="match status" value="1"/>
</dbReference>
<reference evidence="10 11" key="1">
    <citation type="submission" date="2018-03" db="EMBL/GenBank/DDBJ databases">
        <title>Phenotypic and genomic properties of Cyclonatronum proteinivorum gen. nov., sp. nov., a haloalkaliphilic bacteroidete from soda lakes possessing Na+-translocating rhodopsin.</title>
        <authorList>
            <person name="Toshchakov S.V."/>
            <person name="Korzhenkov A."/>
            <person name="Samarov N.I."/>
            <person name="Kublanov I.V."/>
            <person name="Muntyan M.S."/>
            <person name="Sorokin D.Y."/>
        </authorList>
    </citation>
    <scope>NUCLEOTIDE SEQUENCE [LARGE SCALE GENOMIC DNA]</scope>
    <source>
        <strain evidence="10 11">Omega</strain>
    </source>
</reference>
<gene>
    <name evidence="8" type="primary">aroA</name>
    <name evidence="10" type="ORF">CYPRO_1537</name>
</gene>
<dbReference type="CDD" id="cd01556">
    <property type="entry name" value="EPSP_synthase"/>
    <property type="match status" value="1"/>
</dbReference>
<dbReference type="PANTHER" id="PTHR21090">
    <property type="entry name" value="AROM/DEHYDROQUINATE SYNTHASE"/>
    <property type="match status" value="1"/>
</dbReference>
<feature type="binding site" evidence="8">
    <location>
        <position position="135"/>
    </location>
    <ligand>
        <name>phosphoenolpyruvate</name>
        <dbReference type="ChEBI" id="CHEBI:58702"/>
    </ligand>
</feature>
<dbReference type="InterPro" id="IPR036968">
    <property type="entry name" value="Enolpyruvate_Tfrase_sf"/>
</dbReference>
<dbReference type="UniPathway" id="UPA00053">
    <property type="reaction ID" value="UER00089"/>
</dbReference>
<feature type="binding site" evidence="8">
    <location>
        <position position="182"/>
    </location>
    <ligand>
        <name>phosphoenolpyruvate</name>
        <dbReference type="ChEBI" id="CHEBI:58702"/>
    </ligand>
</feature>
<dbReference type="EC" id="2.5.1.19" evidence="8"/>
<proteinExistence type="inferred from homology"/>
<sequence>MNMPLNPEQTTCFMIKTITPATALRGELSSLPPDKSIAHRAALFASVAKGESVIRNYSAAEDPQSTLSCLRDLGVPVETDGSTVIIRAKGRKTFSPVRQLIDCGNSGTTMRLLSGLVAGAGLDVTLTGDASLSSRPMKRIMDPLGLMGAQIASSDKNRPPLQFASHKGLRAIDYTLPMASAQVKSCVLLAGLFADGETRVTETLPSRDHTERMLGLETDFNADGSRVLKSSREFEVLPQQLKIPNDISAAAFWMVAASIIPGSEIVLRGVGINPSRSAVITILQRMGADIRVSVPPEASTSTTVGEPLADITIKSAKLSATDLLETEIPNAIDEIPVLAVAMAFAEGKSTVRKAAELRAKECDRIAAVAEMLQKAGLNIKEYADGFDVSGSRSNACQAADYSSHHDHRIAMAAAVLSLKADAPSTIHDADCAAISYPTFFRDLESLRS</sequence>
<accession>A0A345UJY6</accession>
<dbReference type="GO" id="GO:0008652">
    <property type="term" value="P:amino acid biosynthetic process"/>
    <property type="evidence" value="ECO:0007669"/>
    <property type="project" value="UniProtKB-KW"/>
</dbReference>
<comment type="subcellular location">
    <subcellularLocation>
        <location evidence="8">Cytoplasm</location>
    </subcellularLocation>
</comment>
<keyword evidence="6 8" id="KW-0057">Aromatic amino acid biosynthesis</keyword>
<keyword evidence="11" id="KW-1185">Reference proteome</keyword>
<dbReference type="SUPFAM" id="SSF55205">
    <property type="entry name" value="EPT/RTPC-like"/>
    <property type="match status" value="1"/>
</dbReference>
<feature type="domain" description="Enolpyruvate transferase" evidence="9">
    <location>
        <begin position="19"/>
        <end position="443"/>
    </location>
</feature>
<dbReference type="PROSITE" id="PS00885">
    <property type="entry name" value="EPSP_SYNTHASE_2"/>
    <property type="match status" value="1"/>
</dbReference>
<comment type="catalytic activity">
    <reaction evidence="7">
        <text>3-phosphoshikimate + phosphoenolpyruvate = 5-O-(1-carboxyvinyl)-3-phosphoshikimate + phosphate</text>
        <dbReference type="Rhea" id="RHEA:21256"/>
        <dbReference type="ChEBI" id="CHEBI:43474"/>
        <dbReference type="ChEBI" id="CHEBI:57701"/>
        <dbReference type="ChEBI" id="CHEBI:58702"/>
        <dbReference type="ChEBI" id="CHEBI:145989"/>
        <dbReference type="EC" id="2.5.1.19"/>
    </reaction>
    <physiologicalReaction direction="left-to-right" evidence="7">
        <dbReference type="Rhea" id="RHEA:21257"/>
    </physiologicalReaction>
</comment>
<dbReference type="PANTHER" id="PTHR21090:SF5">
    <property type="entry name" value="PENTAFUNCTIONAL AROM POLYPEPTIDE"/>
    <property type="match status" value="1"/>
</dbReference>
<evidence type="ECO:0000256" key="5">
    <source>
        <dbReference type="ARBA" id="ARBA00022679"/>
    </source>
</evidence>
<name>A0A345UJY6_9BACT</name>
<organism evidence="10 11">
    <name type="scientific">Cyclonatronum proteinivorum</name>
    <dbReference type="NCBI Taxonomy" id="1457365"/>
    <lineage>
        <taxon>Bacteria</taxon>
        <taxon>Pseudomonadati</taxon>
        <taxon>Balneolota</taxon>
        <taxon>Balneolia</taxon>
        <taxon>Balneolales</taxon>
        <taxon>Cyclonatronaceae</taxon>
        <taxon>Cyclonatronum</taxon>
    </lineage>
</organism>
<dbReference type="InterPro" id="IPR023193">
    <property type="entry name" value="EPSP_synthase_CS"/>
</dbReference>
<evidence type="ECO:0000313" key="11">
    <source>
        <dbReference type="Proteomes" id="UP000254808"/>
    </source>
</evidence>
<comment type="function">
    <text evidence="8">Catalyzes the transfer of the enolpyruvyl moiety of phosphoenolpyruvate (PEP) to the 5-hydroxyl of shikimate-3-phosphate (S3P) to produce enolpyruvyl shikimate-3-phosphate and inorganic phosphate.</text>
</comment>
<dbReference type="AlphaFoldDB" id="A0A345UJY6"/>
<evidence type="ECO:0000256" key="8">
    <source>
        <dbReference type="HAMAP-Rule" id="MF_00210"/>
    </source>
</evidence>
<dbReference type="Pfam" id="PF00275">
    <property type="entry name" value="EPSP_synthase"/>
    <property type="match status" value="1"/>
</dbReference>
<keyword evidence="4 8" id="KW-0028">Amino-acid biosynthesis</keyword>
<dbReference type="KEGG" id="cprv:CYPRO_1537"/>
<feature type="binding site" evidence="8">
    <location>
        <position position="364"/>
    </location>
    <ligand>
        <name>phosphoenolpyruvate</name>
        <dbReference type="ChEBI" id="CHEBI:58702"/>
    </ligand>
</feature>
<dbReference type="GO" id="GO:0009423">
    <property type="term" value="P:chorismate biosynthetic process"/>
    <property type="evidence" value="ECO:0007669"/>
    <property type="project" value="UniProtKB-UniRule"/>
</dbReference>
<dbReference type="EMBL" id="CP027806">
    <property type="protein sequence ID" value="AXJ00788.1"/>
    <property type="molecule type" value="Genomic_DNA"/>
</dbReference>
<dbReference type="NCBIfam" id="TIGR01356">
    <property type="entry name" value="aroA"/>
    <property type="match status" value="1"/>
</dbReference>
<dbReference type="GO" id="GO:0005737">
    <property type="term" value="C:cytoplasm"/>
    <property type="evidence" value="ECO:0007669"/>
    <property type="project" value="UniProtKB-SubCell"/>
</dbReference>
<feature type="active site" description="Proton acceptor" evidence="8">
    <location>
        <position position="333"/>
    </location>
</feature>
<feature type="binding site" evidence="8">
    <location>
        <position position="35"/>
    </location>
    <ligand>
        <name>phosphoenolpyruvate</name>
        <dbReference type="ChEBI" id="CHEBI:58702"/>
    </ligand>
</feature>
<evidence type="ECO:0000256" key="3">
    <source>
        <dbReference type="ARBA" id="ARBA00022490"/>
    </source>
</evidence>
<feature type="binding site" evidence="8">
    <location>
        <position position="206"/>
    </location>
    <ligand>
        <name>3-phosphoshikimate</name>
        <dbReference type="ChEBI" id="CHEBI:145989"/>
    </ligand>
</feature>
<dbReference type="GO" id="GO:0003866">
    <property type="term" value="F:3-phosphoshikimate 1-carboxyvinyltransferase activity"/>
    <property type="evidence" value="ECO:0007669"/>
    <property type="project" value="UniProtKB-UniRule"/>
</dbReference>
<feature type="binding site" evidence="8">
    <location>
        <position position="182"/>
    </location>
    <ligand>
        <name>3-phosphoshikimate</name>
        <dbReference type="ChEBI" id="CHEBI:145989"/>
    </ligand>
</feature>
<evidence type="ECO:0000256" key="1">
    <source>
        <dbReference type="ARBA" id="ARBA00004811"/>
    </source>
</evidence>
<feature type="binding site" evidence="8">
    <location>
        <position position="180"/>
    </location>
    <ligand>
        <name>3-phosphoshikimate</name>
        <dbReference type="ChEBI" id="CHEBI:145989"/>
    </ligand>
</feature>
<evidence type="ECO:0000256" key="2">
    <source>
        <dbReference type="ARBA" id="ARBA00009948"/>
    </source>
</evidence>
<feature type="binding site" evidence="8">
    <location>
        <position position="408"/>
    </location>
    <ligand>
        <name>phosphoenolpyruvate</name>
        <dbReference type="ChEBI" id="CHEBI:58702"/>
    </ligand>
</feature>
<protein>
    <recommendedName>
        <fullName evidence="8">3-phosphoshikimate 1-carboxyvinyltransferase</fullName>
        <ecNumber evidence="8">2.5.1.19</ecNumber>
    </recommendedName>
    <alternativeName>
        <fullName evidence="8">5-enolpyruvylshikimate-3-phosphate synthase</fullName>
        <shortName evidence="8">EPSP synthase</shortName>
        <shortName evidence="8">EPSPS</shortName>
    </alternativeName>
</protein>
<feature type="binding site" evidence="8">
    <location>
        <position position="35"/>
    </location>
    <ligand>
        <name>3-phosphoshikimate</name>
        <dbReference type="ChEBI" id="CHEBI:145989"/>
    </ligand>
</feature>
<dbReference type="PIRSF" id="PIRSF000505">
    <property type="entry name" value="EPSPS"/>
    <property type="match status" value="1"/>
</dbReference>
<feature type="binding site" evidence="8">
    <location>
        <position position="40"/>
    </location>
    <ligand>
        <name>3-phosphoshikimate</name>
        <dbReference type="ChEBI" id="CHEBI:145989"/>
    </ligand>
</feature>
<feature type="binding site" evidence="8">
    <location>
        <position position="107"/>
    </location>
    <ligand>
        <name>phosphoenolpyruvate</name>
        <dbReference type="ChEBI" id="CHEBI:58702"/>
    </ligand>
</feature>
<dbReference type="GO" id="GO:0009073">
    <property type="term" value="P:aromatic amino acid family biosynthetic process"/>
    <property type="evidence" value="ECO:0007669"/>
    <property type="project" value="UniProtKB-KW"/>
</dbReference>
<dbReference type="HAMAP" id="MF_00210">
    <property type="entry name" value="EPSP_synth"/>
    <property type="match status" value="1"/>
</dbReference>
<evidence type="ECO:0000256" key="7">
    <source>
        <dbReference type="ARBA" id="ARBA00044633"/>
    </source>
</evidence>
<evidence type="ECO:0000256" key="6">
    <source>
        <dbReference type="ARBA" id="ARBA00023141"/>
    </source>
</evidence>
<comment type="similarity">
    <text evidence="2 8">Belongs to the EPSP synthase family.</text>
</comment>
<feature type="binding site" evidence="8">
    <location>
        <position position="333"/>
    </location>
    <ligand>
        <name>3-phosphoshikimate</name>
        <dbReference type="ChEBI" id="CHEBI:145989"/>
    </ligand>
</feature>
<feature type="binding site" evidence="8">
    <location>
        <position position="36"/>
    </location>
    <ligand>
        <name>3-phosphoshikimate</name>
        <dbReference type="ChEBI" id="CHEBI:145989"/>
    </ligand>
</feature>
<dbReference type="InterPro" id="IPR013792">
    <property type="entry name" value="RNA3'P_cycl/enolpyr_Trfase_a/b"/>
</dbReference>
<dbReference type="InterPro" id="IPR001986">
    <property type="entry name" value="Enolpyruvate_Tfrase_dom"/>
</dbReference>
<evidence type="ECO:0000256" key="4">
    <source>
        <dbReference type="ARBA" id="ARBA00022605"/>
    </source>
</evidence>
<dbReference type="InterPro" id="IPR006264">
    <property type="entry name" value="EPSP_synthase"/>
</dbReference>
<comment type="subunit">
    <text evidence="8">Monomer.</text>
</comment>